<evidence type="ECO:0000313" key="2">
    <source>
        <dbReference type="EMBL" id="SFD95743.1"/>
    </source>
</evidence>
<gene>
    <name evidence="2" type="ORF">SAMN02745121_02460</name>
</gene>
<dbReference type="EMBL" id="FOMX01000006">
    <property type="protein sequence ID" value="SFD95743.1"/>
    <property type="molecule type" value="Genomic_DNA"/>
</dbReference>
<organism evidence="2 3">
    <name type="scientific">Nannocystis exedens</name>
    <dbReference type="NCBI Taxonomy" id="54"/>
    <lineage>
        <taxon>Bacteria</taxon>
        <taxon>Pseudomonadati</taxon>
        <taxon>Myxococcota</taxon>
        <taxon>Polyangia</taxon>
        <taxon>Nannocystales</taxon>
        <taxon>Nannocystaceae</taxon>
        <taxon>Nannocystis</taxon>
    </lineage>
</organism>
<dbReference type="Proteomes" id="UP000199400">
    <property type="component" value="Unassembled WGS sequence"/>
</dbReference>
<name>A0A1I1WQP6_9BACT</name>
<proteinExistence type="predicted"/>
<protein>
    <submittedName>
        <fullName evidence="2">Uncharacterized protein</fullName>
    </submittedName>
</protein>
<feature type="region of interest" description="Disordered" evidence="1">
    <location>
        <begin position="1"/>
        <end position="36"/>
    </location>
</feature>
<keyword evidence="3" id="KW-1185">Reference proteome</keyword>
<accession>A0A1I1WQP6</accession>
<evidence type="ECO:0000313" key="3">
    <source>
        <dbReference type="Proteomes" id="UP000199400"/>
    </source>
</evidence>
<dbReference type="AlphaFoldDB" id="A0A1I1WQP6"/>
<reference evidence="3" key="1">
    <citation type="submission" date="2016-10" db="EMBL/GenBank/DDBJ databases">
        <authorList>
            <person name="Varghese N."/>
            <person name="Submissions S."/>
        </authorList>
    </citation>
    <scope>NUCLEOTIDE SEQUENCE [LARGE SCALE GENOMIC DNA]</scope>
    <source>
        <strain evidence="3">ATCC 25963</strain>
    </source>
</reference>
<sequence>MGMLARTTARVARDRPQPPARSPVEPRRPSPRNAPMRPFARTALLLVVLGAPDRARADEDDEHQTGNNHGRIDLIHLDSVVQGRGPCVQMKPSIPGKSAWACLWRNNPLYTELRELLQSAFTTGKRCIVYWSAVDNRSHKTIDRVECWRT</sequence>
<evidence type="ECO:0000256" key="1">
    <source>
        <dbReference type="SAM" id="MobiDB-lite"/>
    </source>
</evidence>